<sequence>MKILITGGHYTPALAVIEELKGHEIVFVGRKYSIESDSTESPEYKEVRARGIRFIPLNTGKINRFFSLGSILDVLRIFKGLKQAKHIIKNENPDTVLCFGSYLAVPIAIQAWFNKIPLYTHEQTISPGLSNRFISMMAKKVFLSFDKTRRYFPNSKVILTGNPIRKSVLNYNANGSNIYTKRKVIFITGGSLGSHSINALIKIILKKLLEHYFIVHQTGSVKEFTDYDNLISFKKKLPNNLKHNYLLQEHFNEDQIGEIYTKADLLVSRAGANTIFEIIALQKPAVLIPLPWSANKEQQKQAKFLNAAGVCEIFYQGQNPLKLITIIENVINNLSTYKNNFEKINFLHKKNAAKKIAKEILNL</sequence>
<evidence type="ECO:0000256" key="2">
    <source>
        <dbReference type="ARBA" id="ARBA00022618"/>
    </source>
</evidence>
<comment type="catalytic activity">
    <reaction evidence="10">
        <text>di-trans,octa-cis-undecaprenyl diphospho-N-acetyl-alpha-D-muramoyl-L-alanyl-D-glutamyl-meso-2,6-diaminopimeloyl-D-alanyl-D-alanine + UDP-N-acetyl-alpha-D-glucosamine = di-trans,octa-cis-undecaprenyl diphospho-[N-acetyl-alpha-D-glucosaminyl-(1-&gt;4)]-N-acetyl-alpha-D-muramoyl-L-alanyl-D-glutamyl-meso-2,6-diaminopimeloyl-D-alanyl-D-alanine + UDP + H(+)</text>
        <dbReference type="Rhea" id="RHEA:31227"/>
        <dbReference type="ChEBI" id="CHEBI:15378"/>
        <dbReference type="ChEBI" id="CHEBI:57705"/>
        <dbReference type="ChEBI" id="CHEBI:58223"/>
        <dbReference type="ChEBI" id="CHEBI:61387"/>
        <dbReference type="ChEBI" id="CHEBI:61388"/>
        <dbReference type="EC" id="2.4.1.227"/>
    </reaction>
</comment>
<feature type="binding site" evidence="10">
    <location>
        <begin position="6"/>
        <end position="8"/>
    </location>
    <ligand>
        <name>UDP-N-acetyl-alpha-D-glucosamine</name>
        <dbReference type="ChEBI" id="CHEBI:57705"/>
    </ligand>
</feature>
<proteinExistence type="inferred from homology"/>
<evidence type="ECO:0000259" key="12">
    <source>
        <dbReference type="Pfam" id="PF04101"/>
    </source>
</evidence>
<gene>
    <name evidence="10" type="primary">murG</name>
    <name evidence="13" type="ORF">A3F29_01585</name>
</gene>
<keyword evidence="4 10" id="KW-0808">Transferase</keyword>
<evidence type="ECO:0000256" key="9">
    <source>
        <dbReference type="ARBA" id="ARBA00023316"/>
    </source>
</evidence>
<dbReference type="GO" id="GO:0050511">
    <property type="term" value="F:undecaprenyldiphospho-muramoylpentapeptide beta-N-acetylglucosaminyltransferase activity"/>
    <property type="evidence" value="ECO:0007669"/>
    <property type="project" value="UniProtKB-UniRule"/>
</dbReference>
<dbReference type="InterPro" id="IPR007235">
    <property type="entry name" value="Glyco_trans_28_C"/>
</dbReference>
<evidence type="ECO:0000256" key="1">
    <source>
        <dbReference type="ARBA" id="ARBA00022475"/>
    </source>
</evidence>
<dbReference type="CDD" id="cd03785">
    <property type="entry name" value="GT28_MurG"/>
    <property type="match status" value="1"/>
</dbReference>
<dbReference type="Proteomes" id="UP000177199">
    <property type="component" value="Unassembled WGS sequence"/>
</dbReference>
<dbReference type="GO" id="GO:0009252">
    <property type="term" value="P:peptidoglycan biosynthetic process"/>
    <property type="evidence" value="ECO:0007669"/>
    <property type="project" value="UniProtKB-UniRule"/>
</dbReference>
<feature type="binding site" evidence="10">
    <location>
        <position position="191"/>
    </location>
    <ligand>
        <name>UDP-N-acetyl-alpha-D-glucosamine</name>
        <dbReference type="ChEBI" id="CHEBI:57705"/>
    </ligand>
</feature>
<evidence type="ECO:0000259" key="11">
    <source>
        <dbReference type="Pfam" id="PF03033"/>
    </source>
</evidence>
<evidence type="ECO:0000313" key="14">
    <source>
        <dbReference type="Proteomes" id="UP000177199"/>
    </source>
</evidence>
<keyword evidence="1 10" id="KW-1003">Cell membrane</keyword>
<dbReference type="GO" id="GO:0051301">
    <property type="term" value="P:cell division"/>
    <property type="evidence" value="ECO:0007669"/>
    <property type="project" value="UniProtKB-KW"/>
</dbReference>
<organism evidence="13 14">
    <name type="scientific">Candidatus Roizmanbacteria bacterium RIFCSPHIGHO2_12_FULL_33_9</name>
    <dbReference type="NCBI Taxonomy" id="1802045"/>
    <lineage>
        <taxon>Bacteria</taxon>
        <taxon>Candidatus Roizmaniibacteriota</taxon>
    </lineage>
</organism>
<evidence type="ECO:0000256" key="8">
    <source>
        <dbReference type="ARBA" id="ARBA00023306"/>
    </source>
</evidence>
<keyword evidence="8 10" id="KW-0131">Cell cycle</keyword>
<dbReference type="EC" id="2.4.1.227" evidence="10"/>
<dbReference type="GO" id="GO:0051991">
    <property type="term" value="F:UDP-N-acetyl-D-glucosamine:N-acetylmuramoyl-L-alanyl-D-glutamyl-meso-2,6-diaminopimelyl-D-alanyl-D-alanine-diphosphoundecaprenol 4-beta-N-acetylglucosaminlytransferase activity"/>
    <property type="evidence" value="ECO:0007669"/>
    <property type="project" value="RHEA"/>
</dbReference>
<dbReference type="UniPathway" id="UPA00219"/>
<evidence type="ECO:0000256" key="7">
    <source>
        <dbReference type="ARBA" id="ARBA00023136"/>
    </source>
</evidence>
<keyword evidence="6 10" id="KW-0573">Peptidoglycan synthesis</keyword>
<reference evidence="13 14" key="1">
    <citation type="journal article" date="2016" name="Nat. Commun.">
        <title>Thousands of microbial genomes shed light on interconnected biogeochemical processes in an aquifer system.</title>
        <authorList>
            <person name="Anantharaman K."/>
            <person name="Brown C.T."/>
            <person name="Hug L.A."/>
            <person name="Sharon I."/>
            <person name="Castelle C.J."/>
            <person name="Probst A.J."/>
            <person name="Thomas B.C."/>
            <person name="Singh A."/>
            <person name="Wilkins M.J."/>
            <person name="Karaoz U."/>
            <person name="Brodie E.L."/>
            <person name="Williams K.H."/>
            <person name="Hubbard S.S."/>
            <person name="Banfield J.F."/>
        </authorList>
    </citation>
    <scope>NUCLEOTIDE SEQUENCE [LARGE SCALE GENOMIC DNA]</scope>
</reference>
<dbReference type="Pfam" id="PF04101">
    <property type="entry name" value="Glyco_tran_28_C"/>
    <property type="match status" value="1"/>
</dbReference>
<dbReference type="InterPro" id="IPR004276">
    <property type="entry name" value="GlycoTrans_28_N"/>
</dbReference>
<feature type="domain" description="Glycosyltransferase family 28 N-terminal" evidence="11">
    <location>
        <begin position="6"/>
        <end position="142"/>
    </location>
</feature>
<dbReference type="GO" id="GO:0005975">
    <property type="term" value="P:carbohydrate metabolic process"/>
    <property type="evidence" value="ECO:0007669"/>
    <property type="project" value="InterPro"/>
</dbReference>
<comment type="function">
    <text evidence="10">Cell wall formation. Catalyzes the transfer of a GlcNAc subunit on undecaprenyl-pyrophosphoryl-MurNAc-pentapeptide (lipid intermediate I) to form undecaprenyl-pyrophosphoryl-MurNAc-(pentapeptide)GlcNAc (lipid intermediate II).</text>
</comment>
<dbReference type="SUPFAM" id="SSF53756">
    <property type="entry name" value="UDP-Glycosyltransferase/glycogen phosphorylase"/>
    <property type="match status" value="1"/>
</dbReference>
<dbReference type="PANTHER" id="PTHR21015">
    <property type="entry name" value="UDP-N-ACETYLGLUCOSAMINE--N-ACETYLMURAMYL-(PENTAPEPTIDE) PYROPHOSPHORYL-UNDECAPRENOL N-ACETYLGLUCOSAMINE TRANSFERASE 1"/>
    <property type="match status" value="1"/>
</dbReference>
<evidence type="ECO:0000256" key="3">
    <source>
        <dbReference type="ARBA" id="ARBA00022676"/>
    </source>
</evidence>
<accession>A0A1F7HJL0</accession>
<evidence type="ECO:0000256" key="4">
    <source>
        <dbReference type="ARBA" id="ARBA00022679"/>
    </source>
</evidence>
<dbReference type="Gene3D" id="3.40.50.2000">
    <property type="entry name" value="Glycogen Phosphorylase B"/>
    <property type="match status" value="2"/>
</dbReference>
<feature type="binding site" evidence="10">
    <location>
        <position position="165"/>
    </location>
    <ligand>
        <name>UDP-N-acetyl-alpha-D-glucosamine</name>
        <dbReference type="ChEBI" id="CHEBI:57705"/>
    </ligand>
</feature>
<dbReference type="InterPro" id="IPR006009">
    <property type="entry name" value="GlcNAc_MurG"/>
</dbReference>
<keyword evidence="5 10" id="KW-0133">Cell shape</keyword>
<dbReference type="Pfam" id="PF03033">
    <property type="entry name" value="Glyco_transf_28"/>
    <property type="match status" value="1"/>
</dbReference>
<comment type="pathway">
    <text evidence="10">Cell wall biogenesis; peptidoglycan biosynthesis.</text>
</comment>
<keyword evidence="9 10" id="KW-0961">Cell wall biogenesis/degradation</keyword>
<keyword evidence="7 10" id="KW-0472">Membrane</keyword>
<evidence type="ECO:0000256" key="6">
    <source>
        <dbReference type="ARBA" id="ARBA00022984"/>
    </source>
</evidence>
<dbReference type="EMBL" id="MFZV01000007">
    <property type="protein sequence ID" value="OGK31401.1"/>
    <property type="molecule type" value="Genomic_DNA"/>
</dbReference>
<dbReference type="GO" id="GO:0005886">
    <property type="term" value="C:plasma membrane"/>
    <property type="evidence" value="ECO:0007669"/>
    <property type="project" value="UniProtKB-SubCell"/>
</dbReference>
<comment type="caution">
    <text evidence="10">Lacks conserved residue(s) required for the propagation of feature annotation.</text>
</comment>
<dbReference type="PANTHER" id="PTHR21015:SF27">
    <property type="entry name" value="UDP-N-ACETYLGLUCOSAMINE--N-ACETYLMURAMYL-(PENTAPEPTIDE) PYROPHOSPHORYL-UNDECAPRENOL N-ACETYLGLUCOSAMINE TRANSFERASE"/>
    <property type="match status" value="1"/>
</dbReference>
<feature type="domain" description="Glycosyl transferase family 28 C-terminal" evidence="12">
    <location>
        <begin position="184"/>
        <end position="359"/>
    </location>
</feature>
<keyword evidence="3 10" id="KW-0328">Glycosyltransferase</keyword>
<comment type="subcellular location">
    <subcellularLocation>
        <location evidence="10">Cell membrane</location>
        <topology evidence="10">Peripheral membrane protein</topology>
        <orientation evidence="10">Cytoplasmic side</orientation>
    </subcellularLocation>
</comment>
<name>A0A1F7HJL0_9BACT</name>
<keyword evidence="2 10" id="KW-0132">Cell division</keyword>
<evidence type="ECO:0000256" key="5">
    <source>
        <dbReference type="ARBA" id="ARBA00022960"/>
    </source>
</evidence>
<dbReference type="GO" id="GO:0071555">
    <property type="term" value="P:cell wall organization"/>
    <property type="evidence" value="ECO:0007669"/>
    <property type="project" value="UniProtKB-KW"/>
</dbReference>
<evidence type="ECO:0000313" key="13">
    <source>
        <dbReference type="EMBL" id="OGK31401.1"/>
    </source>
</evidence>
<dbReference type="HAMAP" id="MF_00033">
    <property type="entry name" value="MurG"/>
    <property type="match status" value="1"/>
</dbReference>
<comment type="similarity">
    <text evidence="10">Belongs to the glycosyltransferase 28 family. MurG subfamily.</text>
</comment>
<feature type="binding site" evidence="10">
    <location>
        <position position="298"/>
    </location>
    <ligand>
        <name>UDP-N-acetyl-alpha-D-glucosamine</name>
        <dbReference type="ChEBI" id="CHEBI:57705"/>
    </ligand>
</feature>
<evidence type="ECO:0000256" key="10">
    <source>
        <dbReference type="HAMAP-Rule" id="MF_00033"/>
    </source>
</evidence>
<protein>
    <recommendedName>
        <fullName evidence="10">UDP-N-acetylglucosamine--N-acetylmuramyl-(pentapeptide) pyrophosphoryl-undecaprenol N-acetylglucosamine transferase</fullName>
        <ecNumber evidence="10">2.4.1.227</ecNumber>
    </recommendedName>
    <alternativeName>
        <fullName evidence="10">Undecaprenyl-PP-MurNAc-pentapeptide-UDPGlcNAc GlcNAc transferase</fullName>
    </alternativeName>
</protein>
<dbReference type="GO" id="GO:0008360">
    <property type="term" value="P:regulation of cell shape"/>
    <property type="evidence" value="ECO:0007669"/>
    <property type="project" value="UniProtKB-KW"/>
</dbReference>
<comment type="caution">
    <text evidence="13">The sequence shown here is derived from an EMBL/GenBank/DDBJ whole genome shotgun (WGS) entry which is preliminary data.</text>
</comment>
<dbReference type="AlphaFoldDB" id="A0A1F7HJL0"/>